<accession>A0A5C8PJ50</accession>
<sequence length="134" mass="14737">MAAQAQAKERKLPAPAVSPETKDYWDAAAQGRLLVRKCTACGEAHHYPRTICPFCFSDKTEWITASGKGTIYSYSVMRRAPVPYVMAYVTLAEGPSMMTNIVDCDFDRLRIGQEVTVVFKPTDGGAPLPMFTPA</sequence>
<proteinExistence type="predicted"/>
<dbReference type="PANTHER" id="PTHR34075:SF5">
    <property type="entry name" value="BLR3430 PROTEIN"/>
    <property type="match status" value="1"/>
</dbReference>
<dbReference type="OrthoDB" id="3182121at2"/>
<dbReference type="Pfam" id="PF12172">
    <property type="entry name" value="zf-ChsH2"/>
    <property type="match status" value="1"/>
</dbReference>
<protein>
    <submittedName>
        <fullName evidence="3">Zn-ribbon domain-containing OB-fold protein</fullName>
    </submittedName>
</protein>
<dbReference type="InterPro" id="IPR052513">
    <property type="entry name" value="Thioester_dehydratase-like"/>
</dbReference>
<dbReference type="Gene3D" id="6.10.30.10">
    <property type="match status" value="1"/>
</dbReference>
<dbReference type="Pfam" id="PF01796">
    <property type="entry name" value="OB_ChsH2_C"/>
    <property type="match status" value="1"/>
</dbReference>
<dbReference type="Proteomes" id="UP000321638">
    <property type="component" value="Unassembled WGS sequence"/>
</dbReference>
<organism evidence="3 4">
    <name type="scientific">Vineibacter terrae</name>
    <dbReference type="NCBI Taxonomy" id="2586908"/>
    <lineage>
        <taxon>Bacteria</taxon>
        <taxon>Pseudomonadati</taxon>
        <taxon>Pseudomonadota</taxon>
        <taxon>Alphaproteobacteria</taxon>
        <taxon>Hyphomicrobiales</taxon>
        <taxon>Vineibacter</taxon>
    </lineage>
</organism>
<feature type="domain" description="ChsH2 C-terminal OB-fold" evidence="1">
    <location>
        <begin position="62"/>
        <end position="120"/>
    </location>
</feature>
<evidence type="ECO:0000313" key="4">
    <source>
        <dbReference type="Proteomes" id="UP000321638"/>
    </source>
</evidence>
<dbReference type="AlphaFoldDB" id="A0A5C8PJ50"/>
<name>A0A5C8PJ50_9HYPH</name>
<dbReference type="InterPro" id="IPR022002">
    <property type="entry name" value="ChsH2_Znr"/>
</dbReference>
<dbReference type="SUPFAM" id="SSF50249">
    <property type="entry name" value="Nucleic acid-binding proteins"/>
    <property type="match status" value="1"/>
</dbReference>
<dbReference type="InterPro" id="IPR002878">
    <property type="entry name" value="ChsH2_C"/>
</dbReference>
<feature type="domain" description="ChsH2 rubredoxin-like zinc ribbon" evidence="2">
    <location>
        <begin position="25"/>
        <end position="61"/>
    </location>
</feature>
<comment type="caution">
    <text evidence="3">The sequence shown here is derived from an EMBL/GenBank/DDBJ whole genome shotgun (WGS) entry which is preliminary data.</text>
</comment>
<evidence type="ECO:0000313" key="3">
    <source>
        <dbReference type="EMBL" id="TXL73837.1"/>
    </source>
</evidence>
<reference evidence="3 4" key="1">
    <citation type="submission" date="2019-06" db="EMBL/GenBank/DDBJ databases">
        <title>New taxonomy in bacterial strain CC-CFT640, isolated from vineyard.</title>
        <authorList>
            <person name="Lin S.-Y."/>
            <person name="Tsai C.-F."/>
            <person name="Young C.-C."/>
        </authorList>
    </citation>
    <scope>NUCLEOTIDE SEQUENCE [LARGE SCALE GENOMIC DNA]</scope>
    <source>
        <strain evidence="3 4">CC-CFT640</strain>
    </source>
</reference>
<gene>
    <name evidence="3" type="ORF">FHP25_19485</name>
</gene>
<dbReference type="PANTHER" id="PTHR34075">
    <property type="entry name" value="BLR3430 PROTEIN"/>
    <property type="match status" value="1"/>
</dbReference>
<dbReference type="RefSeq" id="WP_147848632.1">
    <property type="nucleotide sequence ID" value="NZ_VDUZ01000022.1"/>
</dbReference>
<dbReference type="EMBL" id="VDUZ01000022">
    <property type="protein sequence ID" value="TXL73837.1"/>
    <property type="molecule type" value="Genomic_DNA"/>
</dbReference>
<keyword evidence="4" id="KW-1185">Reference proteome</keyword>
<dbReference type="InterPro" id="IPR012340">
    <property type="entry name" value="NA-bd_OB-fold"/>
</dbReference>
<evidence type="ECO:0000259" key="1">
    <source>
        <dbReference type="Pfam" id="PF01796"/>
    </source>
</evidence>
<evidence type="ECO:0000259" key="2">
    <source>
        <dbReference type="Pfam" id="PF12172"/>
    </source>
</evidence>